<name>A0A4S2MRC5_9PEZI</name>
<feature type="compositionally biased region" description="Low complexity" evidence="5">
    <location>
        <begin position="53"/>
        <end position="78"/>
    </location>
</feature>
<feature type="compositionally biased region" description="Basic and acidic residues" evidence="5">
    <location>
        <begin position="228"/>
        <end position="239"/>
    </location>
</feature>
<evidence type="ECO:0000313" key="7">
    <source>
        <dbReference type="EMBL" id="TGZ78359.1"/>
    </source>
</evidence>
<evidence type="ECO:0000259" key="6">
    <source>
        <dbReference type="PROSITE" id="PS50103"/>
    </source>
</evidence>
<feature type="compositionally biased region" description="Gly residues" evidence="5">
    <location>
        <begin position="188"/>
        <end position="202"/>
    </location>
</feature>
<dbReference type="SUPFAM" id="SSF90229">
    <property type="entry name" value="CCCH zinc finger"/>
    <property type="match status" value="1"/>
</dbReference>
<dbReference type="InParanoid" id="A0A4S2MRC5"/>
<dbReference type="STRING" id="341454.A0A4S2MRC5"/>
<keyword evidence="3 4" id="KW-0862">Zinc</keyword>
<proteinExistence type="predicted"/>
<dbReference type="Proteomes" id="UP000298138">
    <property type="component" value="Unassembled WGS sequence"/>
</dbReference>
<dbReference type="OrthoDB" id="5416213at2759"/>
<evidence type="ECO:0000256" key="2">
    <source>
        <dbReference type="ARBA" id="ARBA00022771"/>
    </source>
</evidence>
<keyword evidence="1 4" id="KW-0479">Metal-binding</keyword>
<evidence type="ECO:0000256" key="1">
    <source>
        <dbReference type="ARBA" id="ARBA00022723"/>
    </source>
</evidence>
<evidence type="ECO:0000313" key="8">
    <source>
        <dbReference type="Proteomes" id="UP000298138"/>
    </source>
</evidence>
<keyword evidence="8" id="KW-1185">Reference proteome</keyword>
<sequence length="274" mass="28936">MPPKPAGFTNRRVKPRAARGQKPDDAEASSSNSPKPGENPPKPAAQEGPSPKQQSSRGGPAQRRSPPQQSSSAPSSSQTPAEKAAPTGLIKVGEEVYRDPVEGQIYATPKNTDSLRGWSFPPIPTYNHPEWLAARCGGSIPKWMIAPNGHNFYDLHTPEMDTPGPWNGDNGIVTMPASFGYDDDRHGYGGGIGGGRGGGRGGRGGHRGPPQPREFLLSDRPSSSASRGRGDRGRGDRGGRGRGGMGRGGGDGVCRSFQETGNCRFGDSCRFKHA</sequence>
<organism evidence="7 8">
    <name type="scientific">Ascodesmis nigricans</name>
    <dbReference type="NCBI Taxonomy" id="341454"/>
    <lineage>
        <taxon>Eukaryota</taxon>
        <taxon>Fungi</taxon>
        <taxon>Dikarya</taxon>
        <taxon>Ascomycota</taxon>
        <taxon>Pezizomycotina</taxon>
        <taxon>Pezizomycetes</taxon>
        <taxon>Pezizales</taxon>
        <taxon>Ascodesmidaceae</taxon>
        <taxon>Ascodesmis</taxon>
    </lineage>
</organism>
<feature type="region of interest" description="Disordered" evidence="5">
    <location>
        <begin position="1"/>
        <end position="96"/>
    </location>
</feature>
<gene>
    <name evidence="7" type="ORF">EX30DRAFT_366024</name>
</gene>
<keyword evidence="2 4" id="KW-0863">Zinc-finger</keyword>
<feature type="zinc finger region" description="C3H1-type" evidence="4">
    <location>
        <begin position="253"/>
        <end position="274"/>
    </location>
</feature>
<protein>
    <recommendedName>
        <fullName evidence="6">C3H1-type domain-containing protein</fullName>
    </recommendedName>
</protein>
<dbReference type="EMBL" id="ML220142">
    <property type="protein sequence ID" value="TGZ78359.1"/>
    <property type="molecule type" value="Genomic_DNA"/>
</dbReference>
<evidence type="ECO:0000256" key="5">
    <source>
        <dbReference type="SAM" id="MobiDB-lite"/>
    </source>
</evidence>
<dbReference type="InterPro" id="IPR036855">
    <property type="entry name" value="Znf_CCCH_sf"/>
</dbReference>
<feature type="compositionally biased region" description="Gly residues" evidence="5">
    <location>
        <begin position="241"/>
        <end position="252"/>
    </location>
</feature>
<evidence type="ECO:0000256" key="4">
    <source>
        <dbReference type="PROSITE-ProRule" id="PRU00723"/>
    </source>
</evidence>
<dbReference type="Pfam" id="PF00642">
    <property type="entry name" value="zf-CCCH"/>
    <property type="match status" value="1"/>
</dbReference>
<dbReference type="AlphaFoldDB" id="A0A4S2MRC5"/>
<reference evidence="7 8" key="1">
    <citation type="submission" date="2019-04" db="EMBL/GenBank/DDBJ databases">
        <title>Comparative genomics and transcriptomics to analyze fruiting body development in filamentous ascomycetes.</title>
        <authorList>
            <consortium name="DOE Joint Genome Institute"/>
            <person name="Lutkenhaus R."/>
            <person name="Traeger S."/>
            <person name="Breuer J."/>
            <person name="Kuo A."/>
            <person name="Lipzen A."/>
            <person name="Pangilinan J."/>
            <person name="Dilworth D."/>
            <person name="Sandor L."/>
            <person name="Poggeler S."/>
            <person name="Barry K."/>
            <person name="Grigoriev I.V."/>
            <person name="Nowrousian M."/>
        </authorList>
    </citation>
    <scope>NUCLEOTIDE SEQUENCE [LARGE SCALE GENOMIC DNA]</scope>
    <source>
        <strain evidence="7 8">CBS 389.68</strain>
    </source>
</reference>
<dbReference type="GO" id="GO:0008270">
    <property type="term" value="F:zinc ion binding"/>
    <property type="evidence" value="ECO:0007669"/>
    <property type="project" value="UniProtKB-KW"/>
</dbReference>
<dbReference type="InterPro" id="IPR000571">
    <property type="entry name" value="Znf_CCCH"/>
</dbReference>
<feature type="region of interest" description="Disordered" evidence="5">
    <location>
        <begin position="186"/>
        <end position="261"/>
    </location>
</feature>
<accession>A0A4S2MRC5</accession>
<feature type="domain" description="C3H1-type" evidence="6">
    <location>
        <begin position="253"/>
        <end position="274"/>
    </location>
</feature>
<evidence type="ECO:0000256" key="3">
    <source>
        <dbReference type="ARBA" id="ARBA00022833"/>
    </source>
</evidence>
<dbReference type="Gene3D" id="4.10.1000.10">
    <property type="entry name" value="Zinc finger, CCCH-type"/>
    <property type="match status" value="1"/>
</dbReference>
<dbReference type="PROSITE" id="PS50103">
    <property type="entry name" value="ZF_C3H1"/>
    <property type="match status" value="1"/>
</dbReference>